<dbReference type="Gene3D" id="3.40.50.10540">
    <property type="entry name" value="Crotonobetainyl-coa:carnitine coa-transferase, domain 1"/>
    <property type="match status" value="1"/>
</dbReference>
<dbReference type="AlphaFoldDB" id="Q1LJW1"/>
<organism evidence="1 2">
    <name type="scientific">Cupriavidus metallidurans (strain ATCC 43123 / DSM 2839 / NBRC 102507 / CH34)</name>
    <name type="common">Ralstonia metallidurans</name>
    <dbReference type="NCBI Taxonomy" id="266264"/>
    <lineage>
        <taxon>Bacteria</taxon>
        <taxon>Pseudomonadati</taxon>
        <taxon>Pseudomonadota</taxon>
        <taxon>Betaproteobacteria</taxon>
        <taxon>Burkholderiales</taxon>
        <taxon>Burkholderiaceae</taxon>
        <taxon>Cupriavidus</taxon>
    </lineage>
</organism>
<dbReference type="PANTHER" id="PTHR48228:SF5">
    <property type="entry name" value="ALPHA-METHYLACYL-COA RACEMASE"/>
    <property type="match status" value="1"/>
</dbReference>
<dbReference type="Proteomes" id="UP000002429">
    <property type="component" value="Chromosome"/>
</dbReference>
<evidence type="ECO:0000313" key="1">
    <source>
        <dbReference type="EMBL" id="ABF09565.1"/>
    </source>
</evidence>
<dbReference type="STRING" id="266264.Rmet_2692"/>
<keyword evidence="2" id="KW-1185">Reference proteome</keyword>
<dbReference type="InterPro" id="IPR003673">
    <property type="entry name" value="CoA-Trfase_fam_III"/>
</dbReference>
<accession>Q1LJW1</accession>
<dbReference type="PANTHER" id="PTHR48228">
    <property type="entry name" value="SUCCINYL-COA--D-CITRAMALATE COA-TRANSFERASE"/>
    <property type="match status" value="1"/>
</dbReference>
<keyword evidence="1" id="KW-0413">Isomerase</keyword>
<dbReference type="GO" id="GO:0008111">
    <property type="term" value="F:alpha-methylacyl-CoA racemase activity"/>
    <property type="evidence" value="ECO:0007669"/>
    <property type="project" value="UniProtKB-EC"/>
</dbReference>
<dbReference type="InterPro" id="IPR023606">
    <property type="entry name" value="CoA-Trfase_III_dom_1_sf"/>
</dbReference>
<dbReference type="eggNOG" id="COG1804">
    <property type="taxonomic scope" value="Bacteria"/>
</dbReference>
<name>Q1LJW1_CUPMC</name>
<dbReference type="Pfam" id="PF02515">
    <property type="entry name" value="CoA_transf_3"/>
    <property type="match status" value="1"/>
</dbReference>
<dbReference type="InterPro" id="IPR044855">
    <property type="entry name" value="CoA-Trfase_III_dom3_sf"/>
</dbReference>
<gene>
    <name evidence="1" type="ordered locus">Rmet_2692</name>
</gene>
<dbReference type="InterPro" id="IPR050509">
    <property type="entry name" value="CoA-transferase_III"/>
</dbReference>
<dbReference type="KEGG" id="rme:Rmet_2692"/>
<proteinExistence type="predicted"/>
<dbReference type="RefSeq" id="WP_011517265.1">
    <property type="nucleotide sequence ID" value="NC_007973.1"/>
</dbReference>
<dbReference type="SUPFAM" id="SSF89796">
    <property type="entry name" value="CoA-transferase family III (CaiB/BaiF)"/>
    <property type="match status" value="1"/>
</dbReference>
<evidence type="ECO:0000313" key="2">
    <source>
        <dbReference type="Proteomes" id="UP000002429"/>
    </source>
</evidence>
<dbReference type="Gene3D" id="3.30.1540.10">
    <property type="entry name" value="formyl-coa transferase, domain 3"/>
    <property type="match status" value="1"/>
</dbReference>
<dbReference type="EC" id="5.1.99.4" evidence="1"/>
<protein>
    <submittedName>
        <fullName evidence="1">Alpha-methylacyl-CoA racemase</fullName>
        <ecNumber evidence="1">5.1.99.4</ecNumber>
    </submittedName>
</protein>
<dbReference type="HOGENOM" id="CLU_033975_5_0_4"/>
<dbReference type="EMBL" id="CP000352">
    <property type="protein sequence ID" value="ABF09565.1"/>
    <property type="molecule type" value="Genomic_DNA"/>
</dbReference>
<reference evidence="2" key="1">
    <citation type="journal article" date="2010" name="PLoS ONE">
        <title>The complete genome sequence of Cupriavidus metallidurans strain CH34, a master survivalist in harsh and anthropogenic environments.</title>
        <authorList>
            <person name="Janssen P.J."/>
            <person name="Van Houdt R."/>
            <person name="Moors H."/>
            <person name="Monsieurs P."/>
            <person name="Morin N."/>
            <person name="Michaux A."/>
            <person name="Benotmane M.A."/>
            <person name="Leys N."/>
            <person name="Vallaeys T."/>
            <person name="Lapidus A."/>
            <person name="Monchy S."/>
            <person name="Medigue C."/>
            <person name="Taghavi S."/>
            <person name="McCorkle S."/>
            <person name="Dunn J."/>
            <person name="van der Lelie D."/>
            <person name="Mergeay M."/>
        </authorList>
    </citation>
    <scope>NUCLEOTIDE SEQUENCE [LARGE SCALE GENOMIC DNA]</scope>
    <source>
        <strain evidence="2">ATCC 43123 / DSM 2839 / NBRC 102507 / CH34</strain>
    </source>
</reference>
<sequence>MTPPLQGIRIVEFEGIGPGPLAGRMLADMGAEVTVIARRQRVAVADQLGGDKPSPLRRGKVIVPLDLKQPDDLAEATRLVDGADALIEGNRPGVMERLGLGPADCAARNPKLVYGRMTGWGQSGPLAQTAGHDLNYVALTGMLSLSARPGEAPMIPPTVVGDAGGALGLAFGVVCALLDARASGRGRVVDGAIVDMVAMLGSIAVWVRNNGQLDGPTPSPFHQSPFYDVYGCADGGFITIGALEPQFYALLLERLGMTDVDPAAQYDHAAWPALKQRFTRLFASEPRAHWDALLGGTDVCYAPVLSIAEASRHPHNVARGVFIAQEDGALDVAGAPRFAPSGAA</sequence>